<dbReference type="SUPFAM" id="SSF53850">
    <property type="entry name" value="Periplasmic binding protein-like II"/>
    <property type="match status" value="1"/>
</dbReference>
<feature type="transmembrane region" description="Helical" evidence="8">
    <location>
        <begin position="118"/>
        <end position="137"/>
    </location>
</feature>
<name>A0A8K0KHQ2_LADFU</name>
<evidence type="ECO:0000256" key="6">
    <source>
        <dbReference type="ARBA" id="ARBA00023170"/>
    </source>
</evidence>
<dbReference type="AlphaFoldDB" id="A0A8K0KHQ2"/>
<evidence type="ECO:0000256" key="3">
    <source>
        <dbReference type="ARBA" id="ARBA00022692"/>
    </source>
</evidence>
<sequence length="280" mass="32148">MVEDSWGYKINGTYNGMVGKLQAGEAEIGATALFLTEERMRILDYVSMTTTTRFRFIFRQPKLSSVKNIFLLPFNQAVWVSCYAITFIVAFMLYFSVKYENNFAMVTDKSKEKRARGRFFADARGVAGRLVTIALYIEVILLYTSYSANIVALIQSSGLVIRSVSDLLHSPMRIGVHDVVYNRYFFAQKFQDPEKNELYRKKIAPTGKKSAYYTMEEGIERVRKGLFAFHVELGSGYKLIQETFANDEKCDLYEIPFLPVSNAWIAIKKHSPYRKILKVA</sequence>
<evidence type="ECO:0000256" key="8">
    <source>
        <dbReference type="SAM" id="Phobius"/>
    </source>
</evidence>
<evidence type="ECO:0000256" key="2">
    <source>
        <dbReference type="ARBA" id="ARBA00022475"/>
    </source>
</evidence>
<comment type="subcellular location">
    <subcellularLocation>
        <location evidence="1">Cell membrane</location>
        <topology evidence="1">Multi-pass membrane protein</topology>
    </subcellularLocation>
</comment>
<organism evidence="9 10">
    <name type="scientific">Ladona fulva</name>
    <name type="common">Scarce chaser dragonfly</name>
    <name type="synonym">Libellula fulva</name>
    <dbReference type="NCBI Taxonomy" id="123851"/>
    <lineage>
        <taxon>Eukaryota</taxon>
        <taxon>Metazoa</taxon>
        <taxon>Ecdysozoa</taxon>
        <taxon>Arthropoda</taxon>
        <taxon>Hexapoda</taxon>
        <taxon>Insecta</taxon>
        <taxon>Pterygota</taxon>
        <taxon>Palaeoptera</taxon>
        <taxon>Odonata</taxon>
        <taxon>Epiprocta</taxon>
        <taxon>Anisoptera</taxon>
        <taxon>Libelluloidea</taxon>
        <taxon>Libellulidae</taxon>
        <taxon>Ladona</taxon>
    </lineage>
</organism>
<dbReference type="EMBL" id="KZ308906">
    <property type="protein sequence ID" value="KAG8235411.1"/>
    <property type="molecule type" value="Genomic_DNA"/>
</dbReference>
<keyword evidence="10" id="KW-1185">Reference proteome</keyword>
<dbReference type="Gene3D" id="3.40.190.10">
    <property type="entry name" value="Periplasmic binding protein-like II"/>
    <property type="match status" value="2"/>
</dbReference>
<comment type="caution">
    <text evidence="9">The sequence shown here is derived from an EMBL/GenBank/DDBJ whole genome shotgun (WGS) entry which is preliminary data.</text>
</comment>
<dbReference type="GO" id="GO:0005886">
    <property type="term" value="C:plasma membrane"/>
    <property type="evidence" value="ECO:0007669"/>
    <property type="project" value="UniProtKB-SubCell"/>
</dbReference>
<feature type="transmembrane region" description="Helical" evidence="8">
    <location>
        <begin position="77"/>
        <end position="97"/>
    </location>
</feature>
<keyword evidence="7" id="KW-0325">Glycoprotein</keyword>
<reference evidence="9" key="1">
    <citation type="submission" date="2013-04" db="EMBL/GenBank/DDBJ databases">
        <authorList>
            <person name="Qu J."/>
            <person name="Murali S.C."/>
            <person name="Bandaranaike D."/>
            <person name="Bellair M."/>
            <person name="Blankenburg K."/>
            <person name="Chao H."/>
            <person name="Dinh H."/>
            <person name="Doddapaneni H."/>
            <person name="Downs B."/>
            <person name="Dugan-Rocha S."/>
            <person name="Elkadiri S."/>
            <person name="Gnanaolivu R.D."/>
            <person name="Hernandez B."/>
            <person name="Javaid M."/>
            <person name="Jayaseelan J.C."/>
            <person name="Lee S."/>
            <person name="Li M."/>
            <person name="Ming W."/>
            <person name="Munidasa M."/>
            <person name="Muniz J."/>
            <person name="Nguyen L."/>
            <person name="Ongeri F."/>
            <person name="Osuji N."/>
            <person name="Pu L.-L."/>
            <person name="Puazo M."/>
            <person name="Qu C."/>
            <person name="Quiroz J."/>
            <person name="Raj R."/>
            <person name="Weissenberger G."/>
            <person name="Xin Y."/>
            <person name="Zou X."/>
            <person name="Han Y."/>
            <person name="Richards S."/>
            <person name="Worley K."/>
            <person name="Muzny D."/>
            <person name="Gibbs R."/>
        </authorList>
    </citation>
    <scope>NUCLEOTIDE SEQUENCE</scope>
    <source>
        <strain evidence="9">Sampled in the wild</strain>
    </source>
</reference>
<evidence type="ECO:0000313" key="9">
    <source>
        <dbReference type="EMBL" id="KAG8235411.1"/>
    </source>
</evidence>
<dbReference type="Proteomes" id="UP000792457">
    <property type="component" value="Unassembled WGS sequence"/>
</dbReference>
<evidence type="ECO:0000256" key="4">
    <source>
        <dbReference type="ARBA" id="ARBA00022989"/>
    </source>
</evidence>
<keyword evidence="2" id="KW-1003">Cell membrane</keyword>
<evidence type="ECO:0000256" key="7">
    <source>
        <dbReference type="ARBA" id="ARBA00023180"/>
    </source>
</evidence>
<evidence type="ECO:0000256" key="5">
    <source>
        <dbReference type="ARBA" id="ARBA00023136"/>
    </source>
</evidence>
<dbReference type="OrthoDB" id="6117597at2759"/>
<keyword evidence="5 8" id="KW-0472">Membrane</keyword>
<proteinExistence type="predicted"/>
<dbReference type="PANTHER" id="PTHR42643:SF33">
    <property type="entry name" value="GLUTAMATE RECEPTOR 2-LIKE PROTEIN"/>
    <property type="match status" value="1"/>
</dbReference>
<gene>
    <name evidence="9" type="ORF">J437_LFUL015867</name>
</gene>
<protein>
    <submittedName>
        <fullName evidence="9">Uncharacterized protein</fullName>
    </submittedName>
</protein>
<reference evidence="9" key="2">
    <citation type="submission" date="2017-10" db="EMBL/GenBank/DDBJ databases">
        <title>Ladona fulva Genome sequencing and assembly.</title>
        <authorList>
            <person name="Murali S."/>
            <person name="Richards S."/>
            <person name="Bandaranaike D."/>
            <person name="Bellair M."/>
            <person name="Blankenburg K."/>
            <person name="Chao H."/>
            <person name="Dinh H."/>
            <person name="Doddapaneni H."/>
            <person name="Dugan-Rocha S."/>
            <person name="Elkadiri S."/>
            <person name="Gnanaolivu R."/>
            <person name="Hernandez B."/>
            <person name="Skinner E."/>
            <person name="Javaid M."/>
            <person name="Lee S."/>
            <person name="Li M."/>
            <person name="Ming W."/>
            <person name="Munidasa M."/>
            <person name="Muniz J."/>
            <person name="Nguyen L."/>
            <person name="Hughes D."/>
            <person name="Osuji N."/>
            <person name="Pu L.-L."/>
            <person name="Puazo M."/>
            <person name="Qu C."/>
            <person name="Quiroz J."/>
            <person name="Raj R."/>
            <person name="Weissenberger G."/>
            <person name="Xin Y."/>
            <person name="Zou X."/>
            <person name="Han Y."/>
            <person name="Worley K."/>
            <person name="Muzny D."/>
            <person name="Gibbs R."/>
        </authorList>
    </citation>
    <scope>NUCLEOTIDE SEQUENCE</scope>
    <source>
        <strain evidence="9">Sampled in the wild</strain>
    </source>
</reference>
<keyword evidence="4 8" id="KW-1133">Transmembrane helix</keyword>
<accession>A0A8K0KHQ2</accession>
<keyword evidence="6" id="KW-0675">Receptor</keyword>
<keyword evidence="3 8" id="KW-0812">Transmembrane</keyword>
<dbReference type="PANTHER" id="PTHR42643">
    <property type="entry name" value="IONOTROPIC RECEPTOR 20A-RELATED"/>
    <property type="match status" value="1"/>
</dbReference>
<evidence type="ECO:0000256" key="1">
    <source>
        <dbReference type="ARBA" id="ARBA00004651"/>
    </source>
</evidence>
<evidence type="ECO:0000313" key="10">
    <source>
        <dbReference type="Proteomes" id="UP000792457"/>
    </source>
</evidence>
<dbReference type="InterPro" id="IPR052192">
    <property type="entry name" value="Insect_Ionotropic_Sensory_Rcpt"/>
</dbReference>